<evidence type="ECO:0000313" key="2">
    <source>
        <dbReference type="WBParaSite" id="SCUD_0001280101-mRNA-1"/>
    </source>
</evidence>
<accession>A0A183KCQ8</accession>
<feature type="region of interest" description="Disordered" evidence="1">
    <location>
        <begin position="39"/>
        <end position="69"/>
    </location>
</feature>
<proteinExistence type="predicted"/>
<sequence length="69" mass="7394">LVSTSNEPSSQKPSSLLPTLPPGSTRLYDWSLNKSDLQLENEMSTNNSSDSETSTEKPAPVKTSLSPVS</sequence>
<reference evidence="2" key="1">
    <citation type="submission" date="2016-06" db="UniProtKB">
        <authorList>
            <consortium name="WormBaseParasite"/>
        </authorList>
    </citation>
    <scope>IDENTIFICATION</scope>
</reference>
<organism evidence="2">
    <name type="scientific">Schistosoma curassoni</name>
    <dbReference type="NCBI Taxonomy" id="6186"/>
    <lineage>
        <taxon>Eukaryota</taxon>
        <taxon>Metazoa</taxon>
        <taxon>Spiralia</taxon>
        <taxon>Lophotrochozoa</taxon>
        <taxon>Platyhelminthes</taxon>
        <taxon>Trematoda</taxon>
        <taxon>Digenea</taxon>
        <taxon>Strigeidida</taxon>
        <taxon>Schistosomatoidea</taxon>
        <taxon>Schistosomatidae</taxon>
        <taxon>Schistosoma</taxon>
    </lineage>
</organism>
<dbReference type="AlphaFoldDB" id="A0A183KCQ8"/>
<feature type="region of interest" description="Disordered" evidence="1">
    <location>
        <begin position="1"/>
        <end position="22"/>
    </location>
</feature>
<protein>
    <submittedName>
        <fullName evidence="2">GRB2 associated, regulator of MAPK1</fullName>
    </submittedName>
</protein>
<feature type="compositionally biased region" description="Low complexity" evidence="1">
    <location>
        <begin position="8"/>
        <end position="22"/>
    </location>
</feature>
<evidence type="ECO:0000256" key="1">
    <source>
        <dbReference type="SAM" id="MobiDB-lite"/>
    </source>
</evidence>
<feature type="compositionally biased region" description="Low complexity" evidence="1">
    <location>
        <begin position="40"/>
        <end position="52"/>
    </location>
</feature>
<dbReference type="WBParaSite" id="SCUD_0001280101-mRNA-1">
    <property type="protein sequence ID" value="SCUD_0001280101-mRNA-1"/>
    <property type="gene ID" value="SCUD_0001280101"/>
</dbReference>
<name>A0A183KCQ8_9TREM</name>